<evidence type="ECO:0000313" key="2">
    <source>
        <dbReference type="EMBL" id="ADU96315.1"/>
    </source>
</evidence>
<dbReference type="EMBL" id="CP002444">
    <property type="protein sequence ID" value="ADU96315.1"/>
    <property type="molecule type" value="Genomic_DNA"/>
</dbReference>
<dbReference type="STRING" id="648996.Theam_0342"/>
<dbReference type="KEGG" id="tam:Theam_0342"/>
<keyword evidence="1" id="KW-0175">Coiled coil</keyword>
<dbReference type="Proteomes" id="UP000006362">
    <property type="component" value="Chromosome"/>
</dbReference>
<dbReference type="HOGENOM" id="CLU_007515_0_0_0"/>
<sequence>MSGLDLNRLEQYRGEILKAEIGSLFALWEKVVGLNKQEDMDLELENLFSIDVHILGERFYLYKDFLKNWRNKWDNLLKIYYNLSEITNSQFEKANIKSEKINNLSNPFGAIKDSKYTRGDFTKDELIKEIKKIFFILGDTKKEEYQNKIDEIYKNCIGLKIKLKKYLDNLISDDRFPNNEVSLWQQTFVTSSLFKALISNYILTSKVVESIREVKWRILGIQYDKFGLAEKGLKLASIQWYREITEKIDEEIKKLLEVEYPIGNEIYRDETGIYFIVGDNLGADENVNMTKLKNELRELENKIYEIFERETEDEFYPAIFLTKASRGLMNLSYLLENAKNNFLKAKRKKDLNLWLLRTKKGKAIGICPICQVRLIYESDKEKNNSPTICEVCDNRTHHKQVSQWIDNISGETIWLDEVKDKNNRVAYISLKFELEDWLNGNLLNTIIKIEENKSQQLIESIKENIISKKKRVDKDWLHLSFTRNEELKKVGNLNAESLFFDNILGTQWESWIKETSLNSKIDWINEKIKWEEFTSESDPAVDLLAILLLQFLLRKNPSPARLRRIWETTREFFEDIHINLDTILDIPKWRKQRICFEIENENIANKIKSTGEELEGDGLLYWAQPKGNKVRFYLISSIEDFIKKYGNKSKEILGELRKESNPENIEKLNEKLNNLFSSIEQERNFLQEFNFHSIKFRRSNDKNELFSISSSDIKAIKFISYKPFAKITDPSPKSYQVVIPAEYLEKFIDGVMERYNREFKYVHGKLPLHIGIVVSHYKRPAYVNLKALRRIRRDVKDINKLYESKCISEFCIYQKKKLSLASIEESINNTERYYSLYWNNMYEKDYNFYIKPNNNWKKWISTIDKFPQNSSVEIVSNTFDFEFMDTNTRKNDIFYDENNKYKRAIKRKSNRPYEIEKYWDKFKAFKKLITGKNYQRSRLFKIVEFIYSKLPEIEDENFGTDYSYMFAPMFYRYLDLHDINRRILFKEIFDIDVNLNSQEYLEKLREALSNTKNLYLFIDMFEFWHTMLKEV</sequence>
<accession>E8T4Q3</accession>
<dbReference type="AlphaFoldDB" id="E8T4Q3"/>
<evidence type="ECO:0000313" key="3">
    <source>
        <dbReference type="Proteomes" id="UP000006362"/>
    </source>
</evidence>
<protein>
    <submittedName>
        <fullName evidence="2">CRISPR-associated protein, Csx11 family</fullName>
    </submittedName>
</protein>
<dbReference type="NCBIfam" id="TIGR02682">
    <property type="entry name" value="cas_csx11"/>
    <property type="match status" value="1"/>
</dbReference>
<evidence type="ECO:0000256" key="1">
    <source>
        <dbReference type="SAM" id="Coils"/>
    </source>
</evidence>
<keyword evidence="3" id="KW-1185">Reference proteome</keyword>
<dbReference type="eggNOG" id="COG1353">
    <property type="taxonomic scope" value="Bacteria"/>
</dbReference>
<gene>
    <name evidence="2" type="ordered locus">Theam_0342</name>
</gene>
<proteinExistence type="predicted"/>
<dbReference type="RefSeq" id="WP_013537101.1">
    <property type="nucleotide sequence ID" value="NC_014926.1"/>
</dbReference>
<dbReference type="OrthoDB" id="9792861at2"/>
<dbReference type="InterPro" id="IPR014055">
    <property type="entry name" value="CRISPR-assoc_prot_Csx11"/>
</dbReference>
<feature type="coiled-coil region" evidence="1">
    <location>
        <begin position="282"/>
        <end position="309"/>
    </location>
</feature>
<reference evidence="2" key="1">
    <citation type="submission" date="2011-01" db="EMBL/GenBank/DDBJ databases">
        <title>Complete sequence of chromosome of Thermovibrio ammonificans HB-1.</title>
        <authorList>
            <consortium name="US DOE Joint Genome Institute"/>
            <person name="Lucas S."/>
            <person name="Copeland A."/>
            <person name="Lapidus A."/>
            <person name="Cheng J.-F."/>
            <person name="Goodwin L."/>
            <person name="Pitluck S."/>
            <person name="Davenport K."/>
            <person name="Detter J.C."/>
            <person name="Han C."/>
            <person name="Tapia R."/>
            <person name="Land M."/>
            <person name="Hauser L."/>
            <person name="Kyrpides N."/>
            <person name="Ivanova N."/>
            <person name="Ovchinnikova G."/>
            <person name="Vetriani C."/>
            <person name="Woyke T."/>
        </authorList>
    </citation>
    <scope>NUCLEOTIDE SEQUENCE [LARGE SCALE GENOMIC DNA]</scope>
    <source>
        <strain evidence="2">HB-1</strain>
    </source>
</reference>
<organism evidence="2 3">
    <name type="scientific">Thermovibrio ammonificans (strain DSM 15698 / JCM 12110 / HB-1)</name>
    <dbReference type="NCBI Taxonomy" id="648996"/>
    <lineage>
        <taxon>Bacteria</taxon>
        <taxon>Pseudomonadati</taxon>
        <taxon>Aquificota</taxon>
        <taxon>Aquificia</taxon>
        <taxon>Desulfurobacteriales</taxon>
        <taxon>Desulfurobacteriaceae</taxon>
        <taxon>Thermovibrio</taxon>
    </lineage>
</organism>
<name>E8T4Q3_THEA1</name>